<proteinExistence type="predicted"/>
<dbReference type="PANTHER" id="PTHR43152:SF3">
    <property type="entry name" value="UVRABC SYSTEM PROTEIN A"/>
    <property type="match status" value="1"/>
</dbReference>
<dbReference type="GO" id="GO:0005524">
    <property type="term" value="F:ATP binding"/>
    <property type="evidence" value="ECO:0007669"/>
    <property type="project" value="UniProtKB-KW"/>
</dbReference>
<dbReference type="Gene3D" id="3.40.50.300">
    <property type="entry name" value="P-loop containing nucleotide triphosphate hydrolases"/>
    <property type="match status" value="1"/>
</dbReference>
<evidence type="ECO:0000256" key="7">
    <source>
        <dbReference type="ARBA" id="ARBA00022840"/>
    </source>
</evidence>
<organism evidence="11">
    <name type="scientific">marine metagenome</name>
    <dbReference type="NCBI Taxonomy" id="408172"/>
    <lineage>
        <taxon>unclassified sequences</taxon>
        <taxon>metagenomes</taxon>
        <taxon>ecological metagenomes</taxon>
    </lineage>
</organism>
<dbReference type="AlphaFoldDB" id="A0A383C140"/>
<dbReference type="EMBL" id="UINC01204872">
    <property type="protein sequence ID" value="SVE25789.1"/>
    <property type="molecule type" value="Genomic_DNA"/>
</dbReference>
<dbReference type="GO" id="GO:0005737">
    <property type="term" value="C:cytoplasm"/>
    <property type="evidence" value="ECO:0007669"/>
    <property type="project" value="UniProtKB-SubCell"/>
</dbReference>
<evidence type="ECO:0000256" key="10">
    <source>
        <dbReference type="ARBA" id="ARBA00023204"/>
    </source>
</evidence>
<evidence type="ECO:0000256" key="5">
    <source>
        <dbReference type="ARBA" id="ARBA00022763"/>
    </source>
</evidence>
<evidence type="ECO:0000313" key="11">
    <source>
        <dbReference type="EMBL" id="SVE25789.1"/>
    </source>
</evidence>
<keyword evidence="6" id="KW-0228">DNA excision</keyword>
<dbReference type="GO" id="GO:0004518">
    <property type="term" value="F:nuclease activity"/>
    <property type="evidence" value="ECO:0007669"/>
    <property type="project" value="UniProtKB-KW"/>
</dbReference>
<keyword evidence="5" id="KW-0227">DNA damage</keyword>
<dbReference type="GO" id="GO:0006281">
    <property type="term" value="P:DNA repair"/>
    <property type="evidence" value="ECO:0007669"/>
    <property type="project" value="UniProtKB-KW"/>
</dbReference>
<evidence type="ECO:0000256" key="8">
    <source>
        <dbReference type="ARBA" id="ARBA00022881"/>
    </source>
</evidence>
<evidence type="ECO:0000256" key="1">
    <source>
        <dbReference type="ARBA" id="ARBA00004496"/>
    </source>
</evidence>
<evidence type="ECO:0000256" key="9">
    <source>
        <dbReference type="ARBA" id="ARBA00023125"/>
    </source>
</evidence>
<evidence type="ECO:0008006" key="12">
    <source>
        <dbReference type="Google" id="ProtNLM"/>
    </source>
</evidence>
<gene>
    <name evidence="11" type="ORF">METZ01_LOCUS478643</name>
</gene>
<evidence type="ECO:0000256" key="6">
    <source>
        <dbReference type="ARBA" id="ARBA00022769"/>
    </source>
</evidence>
<dbReference type="PANTHER" id="PTHR43152">
    <property type="entry name" value="UVRABC SYSTEM PROTEIN A"/>
    <property type="match status" value="1"/>
</dbReference>
<reference evidence="11" key="1">
    <citation type="submission" date="2018-05" db="EMBL/GenBank/DDBJ databases">
        <authorList>
            <person name="Lanie J.A."/>
            <person name="Ng W.-L."/>
            <person name="Kazmierczak K.M."/>
            <person name="Andrzejewski T.M."/>
            <person name="Davidsen T.M."/>
            <person name="Wayne K.J."/>
            <person name="Tettelin H."/>
            <person name="Glass J.I."/>
            <person name="Rusch D."/>
            <person name="Podicherti R."/>
            <person name="Tsui H.-C.T."/>
            <person name="Winkler M.E."/>
        </authorList>
    </citation>
    <scope>NUCLEOTIDE SEQUENCE</scope>
</reference>
<dbReference type="Gene3D" id="1.20.1580.10">
    <property type="entry name" value="ABC transporter ATPase like domain"/>
    <property type="match status" value="1"/>
</dbReference>
<protein>
    <recommendedName>
        <fullName evidence="12">UvrA interaction domain-containing protein</fullName>
    </recommendedName>
</protein>
<keyword evidence="2" id="KW-0963">Cytoplasm</keyword>
<name>A0A383C140_9ZZZZ</name>
<keyword evidence="4" id="KW-0547">Nucleotide-binding</keyword>
<feature type="non-terminal residue" evidence="11">
    <location>
        <position position="243"/>
    </location>
</feature>
<dbReference type="GO" id="GO:0003677">
    <property type="term" value="F:DNA binding"/>
    <property type="evidence" value="ECO:0007669"/>
    <property type="project" value="UniProtKB-KW"/>
</dbReference>
<keyword evidence="3" id="KW-0677">Repeat</keyword>
<evidence type="ECO:0000256" key="2">
    <source>
        <dbReference type="ARBA" id="ARBA00022490"/>
    </source>
</evidence>
<keyword evidence="8" id="KW-0267">Excision nuclease</keyword>
<accession>A0A383C140</accession>
<comment type="subcellular location">
    <subcellularLocation>
        <location evidence="1">Cytoplasm</location>
    </subcellularLocation>
</comment>
<keyword evidence="7" id="KW-0067">ATP-binding</keyword>
<keyword evidence="10" id="KW-0234">DNA repair</keyword>
<keyword evidence="9" id="KW-0238">DNA-binding</keyword>
<dbReference type="InterPro" id="IPR027417">
    <property type="entry name" value="P-loop_NTPase"/>
</dbReference>
<sequence>MHGGEVVAAGPLEKVLAHKKSLTAKYLRGDYKIDVPVRRVGPNVARGFLEVTGASENNLKDVHLRIPLGTFTCVTGVSGSGKSTLVDDVLRRALFRKFYNSKDRPGKFKALRGEEALGRVIVVDQSPIGRTPRSNPATYTGIFNQIRDLFAGLPASKIRGYGASRFSFNVKGGRCETCQGGGVLKIEMNFLPPVYVTCESCNGRRYNRETLEIHYKGRNIADVLDMTVDEAMTFFRAFPKICD</sequence>
<evidence type="ECO:0000256" key="4">
    <source>
        <dbReference type="ARBA" id="ARBA00022741"/>
    </source>
</evidence>
<evidence type="ECO:0000256" key="3">
    <source>
        <dbReference type="ARBA" id="ARBA00022737"/>
    </source>
</evidence>
<dbReference type="SUPFAM" id="SSF52540">
    <property type="entry name" value="P-loop containing nucleoside triphosphate hydrolases"/>
    <property type="match status" value="1"/>
</dbReference>